<reference evidence="1 2" key="1">
    <citation type="submission" date="2017-06" db="EMBL/GenBank/DDBJ databases">
        <authorList>
            <person name="Kim H.J."/>
            <person name="Triplett B.A."/>
        </authorList>
    </citation>
    <scope>NUCLEOTIDE SEQUENCE [LARGE SCALE GENOMIC DNA]</scope>
    <source>
        <strain evidence="1 2">DSM 44715</strain>
    </source>
</reference>
<dbReference type="AlphaFoldDB" id="A0A239C050"/>
<protein>
    <recommendedName>
        <fullName evidence="3">XRE family transcriptional regulator</fullName>
    </recommendedName>
</protein>
<sequence length="428" mass="47026">MEGRPEWAKRIAAEREARGWDTSRFVEELRARAGGRLPGAAAMVRRVREWESGEVLPEDGHRRLIARTFGTVTAAIWPEAGRRDGHAELVAASGMDEEEIVARLRTSSSLDPDVLEGLRVTVDRLCSEYAHVPADQLLIEGRAWLRRVTALLDGPLPPARHREVLSLAGWLAALVGCVEYDTADRAAAEATRLAALGLGEQAGDTEVMAWAYEMRAWFALTRGDFRGVVAAADAGCAVAPGSRAAVQLHAQKAKAWARMGDRRQVELALDQGRRLLERMPYPDNPHNHFAVDPSKWDFYSMDCYRWLGDGRPANAPENKLAVVYAEDVLRLGTDAGGAERSPMRNAEARLTLGLVAARDGDPSRAVHFGERALQGERRSLPSLLMVSRELGAAVRDRYGTEPGAAEYLDRLRRLREDVGQPLGGGFGR</sequence>
<evidence type="ECO:0000313" key="1">
    <source>
        <dbReference type="EMBL" id="SNS13695.1"/>
    </source>
</evidence>
<evidence type="ECO:0000313" key="2">
    <source>
        <dbReference type="Proteomes" id="UP000198318"/>
    </source>
</evidence>
<gene>
    <name evidence="1" type="ORF">SAMN05443665_1001160</name>
</gene>
<evidence type="ECO:0008006" key="3">
    <source>
        <dbReference type="Google" id="ProtNLM"/>
    </source>
</evidence>
<name>A0A239C050_9ACTN</name>
<accession>A0A239C050</accession>
<keyword evidence="2" id="KW-1185">Reference proteome</keyword>
<proteinExistence type="predicted"/>
<dbReference type="InterPro" id="IPR011990">
    <property type="entry name" value="TPR-like_helical_dom_sf"/>
</dbReference>
<dbReference type="Proteomes" id="UP000198318">
    <property type="component" value="Unassembled WGS sequence"/>
</dbReference>
<organism evidence="1 2">
    <name type="scientific">Actinomadura meyerae</name>
    <dbReference type="NCBI Taxonomy" id="240840"/>
    <lineage>
        <taxon>Bacteria</taxon>
        <taxon>Bacillati</taxon>
        <taxon>Actinomycetota</taxon>
        <taxon>Actinomycetes</taxon>
        <taxon>Streptosporangiales</taxon>
        <taxon>Thermomonosporaceae</taxon>
        <taxon>Actinomadura</taxon>
    </lineage>
</organism>
<dbReference type="Gene3D" id="1.25.40.10">
    <property type="entry name" value="Tetratricopeptide repeat domain"/>
    <property type="match status" value="1"/>
</dbReference>
<dbReference type="EMBL" id="FZOR01000001">
    <property type="protein sequence ID" value="SNS13695.1"/>
    <property type="molecule type" value="Genomic_DNA"/>
</dbReference>